<dbReference type="SMART" id="SM00388">
    <property type="entry name" value="HisKA"/>
    <property type="match status" value="1"/>
</dbReference>
<dbReference type="EC" id="2.7.13.3" evidence="2"/>
<sequence>MNILVVDDNTEARKLLAELLTQAGFSVTEAENGKQALEILKNRKNFSLIISDVLMPVMDGFKLCHEVKSDPEISSIPFVFYTGSYISSEDRIFGMNLGADDYIVKPIKFEEFLKRIKEIIHKGEARKGIGEIKLDEFAYLEEYNARLVHKLEDKLIQLNQAYEEIKLKNEELGAINEILTALNSSRDLTHLFKQISKYITKLFNADAVNFYIYDAPNNTLNLFYSFLKTGDINPFEKYKTLKFGDDFATEVINQKITIYQNPTKGSTRIRGEIFEYDFRIFVEVALRVRDKFIGSIELAYKQEEIPFDENGIYLLDTLSHQIALGIENLLLVSELKKSEEKYRKFVHLTPAGLIVLDEKLNILFASDVANEIFETKVEGKNLREFITSSIIEEICRRDSFVSSGSKYADKTFEVEYKGKALLISITGRLNDPNLGKCIAVINDITELRKLQEEKRKIEAKLWQEYRLASIGRLAGGIAHNLKNPLAVLNLGLQALKRKGVEPEHIEKLMKQVERINQIIENLSIKTKEEVDKNKKKFDLNELIKKELETLEFDPFYKHQVEKDIKLSERPIVIEAVYSDFSNAISHILRNAVDAMLNAEKKILGVKTWEDEENIYIEITDTGIGIPDEIKDKIFEPFFTTKSTNNFTELKGVGLGLTITYHSLKIYGAEFEIDSEVGKGTNFKVIIPKKNVGC</sequence>
<dbReference type="InterPro" id="IPR029016">
    <property type="entry name" value="GAF-like_dom_sf"/>
</dbReference>
<dbReference type="PROSITE" id="PS50110">
    <property type="entry name" value="RESPONSE_REGULATORY"/>
    <property type="match status" value="1"/>
</dbReference>
<dbReference type="Pfam" id="PF02518">
    <property type="entry name" value="HATPase_c"/>
    <property type="match status" value="1"/>
</dbReference>
<evidence type="ECO:0000256" key="2">
    <source>
        <dbReference type="ARBA" id="ARBA00012438"/>
    </source>
</evidence>
<comment type="caution">
    <text evidence="9">The sequence shown here is derived from an EMBL/GenBank/DDBJ whole genome shotgun (WGS) entry which is preliminary data.</text>
</comment>
<dbReference type="SUPFAM" id="SSF52172">
    <property type="entry name" value="CheY-like"/>
    <property type="match status" value="1"/>
</dbReference>
<evidence type="ECO:0000256" key="1">
    <source>
        <dbReference type="ARBA" id="ARBA00000085"/>
    </source>
</evidence>
<dbReference type="InterPro" id="IPR003661">
    <property type="entry name" value="HisK_dim/P_dom"/>
</dbReference>
<dbReference type="SMART" id="SM00448">
    <property type="entry name" value="REC"/>
    <property type="match status" value="1"/>
</dbReference>
<dbReference type="Gene3D" id="3.30.450.20">
    <property type="entry name" value="PAS domain"/>
    <property type="match status" value="1"/>
</dbReference>
<dbReference type="EMBL" id="CZVV01000105">
    <property type="protein sequence ID" value="CUT03968.1"/>
    <property type="molecule type" value="Genomic_DNA"/>
</dbReference>
<dbReference type="InterPro" id="IPR005467">
    <property type="entry name" value="His_kinase_dom"/>
</dbReference>
<dbReference type="Gene3D" id="3.40.50.2300">
    <property type="match status" value="1"/>
</dbReference>
<keyword evidence="3 6" id="KW-0597">Phosphoprotein</keyword>
<dbReference type="InterPro" id="IPR003018">
    <property type="entry name" value="GAF"/>
</dbReference>
<dbReference type="SMART" id="SM00065">
    <property type="entry name" value="GAF"/>
    <property type="match status" value="1"/>
</dbReference>
<dbReference type="InterPro" id="IPR035965">
    <property type="entry name" value="PAS-like_dom_sf"/>
</dbReference>
<name>A0A916LL30_KRYT1</name>
<dbReference type="CDD" id="cd00130">
    <property type="entry name" value="PAS"/>
    <property type="match status" value="1"/>
</dbReference>
<dbReference type="AlphaFoldDB" id="A0A916LL30"/>
<reference evidence="9 10" key="1">
    <citation type="submission" date="2015-11" db="EMBL/GenBank/DDBJ databases">
        <authorList>
            <person name="Varghese N."/>
        </authorList>
    </citation>
    <scope>NUCLEOTIDE SEQUENCE [LARGE SCALE GENOMIC DNA]</scope>
    <source>
        <strain evidence="9 10">JGI-25</strain>
    </source>
</reference>
<dbReference type="InterPro" id="IPR004358">
    <property type="entry name" value="Sig_transdc_His_kin-like_C"/>
</dbReference>
<evidence type="ECO:0000256" key="6">
    <source>
        <dbReference type="PROSITE-ProRule" id="PRU00169"/>
    </source>
</evidence>
<evidence type="ECO:0000256" key="5">
    <source>
        <dbReference type="ARBA" id="ARBA00022777"/>
    </source>
</evidence>
<dbReference type="InterPro" id="IPR001789">
    <property type="entry name" value="Sig_transdc_resp-reg_receiver"/>
</dbReference>
<dbReference type="SUPFAM" id="SSF55785">
    <property type="entry name" value="PYP-like sensor domain (PAS domain)"/>
    <property type="match status" value="1"/>
</dbReference>
<dbReference type="Pfam" id="PF00512">
    <property type="entry name" value="HisKA"/>
    <property type="match status" value="1"/>
</dbReference>
<evidence type="ECO:0000259" key="8">
    <source>
        <dbReference type="PROSITE" id="PS50110"/>
    </source>
</evidence>
<dbReference type="Pfam" id="PF00072">
    <property type="entry name" value="Response_reg"/>
    <property type="match status" value="1"/>
</dbReference>
<organism evidence="9 10">
    <name type="scientific">Kryptobacter tengchongensis</name>
    <dbReference type="NCBI Taxonomy" id="1643429"/>
    <lineage>
        <taxon>Bacteria</taxon>
        <taxon>Pseudomonadati</taxon>
        <taxon>Candidatus Kryptoniota</taxon>
        <taxon>Candidatus Kryptobacter</taxon>
    </lineage>
</organism>
<dbReference type="InterPro" id="IPR003594">
    <property type="entry name" value="HATPase_dom"/>
</dbReference>
<dbReference type="PROSITE" id="PS50109">
    <property type="entry name" value="HIS_KIN"/>
    <property type="match status" value="1"/>
</dbReference>
<feature type="modified residue" description="4-aspartylphosphate" evidence="6">
    <location>
        <position position="52"/>
    </location>
</feature>
<accession>A0A916LL30</accession>
<dbReference type="Proteomes" id="UP000243105">
    <property type="component" value="Unassembled WGS sequence"/>
</dbReference>
<dbReference type="SUPFAM" id="SSF47384">
    <property type="entry name" value="Homodimeric domain of signal transducing histidine kinase"/>
    <property type="match status" value="1"/>
</dbReference>
<dbReference type="Gene3D" id="1.10.287.130">
    <property type="match status" value="1"/>
</dbReference>
<dbReference type="GO" id="GO:0000155">
    <property type="term" value="F:phosphorelay sensor kinase activity"/>
    <property type="evidence" value="ECO:0007669"/>
    <property type="project" value="InterPro"/>
</dbReference>
<protein>
    <recommendedName>
        <fullName evidence="2">histidine kinase</fullName>
        <ecNumber evidence="2">2.7.13.3</ecNumber>
    </recommendedName>
</protein>
<dbReference type="InterPro" id="IPR000014">
    <property type="entry name" value="PAS"/>
</dbReference>
<feature type="domain" description="Histidine kinase" evidence="7">
    <location>
        <begin position="476"/>
        <end position="690"/>
    </location>
</feature>
<proteinExistence type="predicted"/>
<evidence type="ECO:0000256" key="4">
    <source>
        <dbReference type="ARBA" id="ARBA00022679"/>
    </source>
</evidence>
<dbReference type="SUPFAM" id="SSF55781">
    <property type="entry name" value="GAF domain-like"/>
    <property type="match status" value="1"/>
</dbReference>
<dbReference type="PANTHER" id="PTHR43547:SF2">
    <property type="entry name" value="HYBRID SIGNAL TRANSDUCTION HISTIDINE KINASE C"/>
    <property type="match status" value="1"/>
</dbReference>
<evidence type="ECO:0000256" key="3">
    <source>
        <dbReference type="ARBA" id="ARBA00022553"/>
    </source>
</evidence>
<feature type="domain" description="Response regulatory" evidence="8">
    <location>
        <begin position="2"/>
        <end position="120"/>
    </location>
</feature>
<evidence type="ECO:0000313" key="10">
    <source>
        <dbReference type="Proteomes" id="UP000243105"/>
    </source>
</evidence>
<dbReference type="NCBIfam" id="TIGR00229">
    <property type="entry name" value="sensory_box"/>
    <property type="match status" value="1"/>
</dbReference>
<dbReference type="RefSeq" id="WP_072264116.1">
    <property type="nucleotide sequence ID" value="NZ_CZVV01000105.1"/>
</dbReference>
<comment type="catalytic activity">
    <reaction evidence="1">
        <text>ATP + protein L-histidine = ADP + protein N-phospho-L-histidine.</text>
        <dbReference type="EC" id="2.7.13.3"/>
    </reaction>
</comment>
<dbReference type="InterPro" id="IPR011006">
    <property type="entry name" value="CheY-like_superfamily"/>
</dbReference>
<dbReference type="Gene3D" id="3.30.565.10">
    <property type="entry name" value="Histidine kinase-like ATPase, C-terminal domain"/>
    <property type="match status" value="1"/>
</dbReference>
<dbReference type="PRINTS" id="PR00344">
    <property type="entry name" value="BCTRLSENSOR"/>
</dbReference>
<keyword evidence="5" id="KW-0418">Kinase</keyword>
<dbReference type="InterPro" id="IPR036097">
    <property type="entry name" value="HisK_dim/P_sf"/>
</dbReference>
<evidence type="ECO:0000259" key="7">
    <source>
        <dbReference type="PROSITE" id="PS50109"/>
    </source>
</evidence>
<dbReference type="CDD" id="cd00082">
    <property type="entry name" value="HisKA"/>
    <property type="match status" value="1"/>
</dbReference>
<dbReference type="InterPro" id="IPR036890">
    <property type="entry name" value="HATPase_C_sf"/>
</dbReference>
<dbReference type="SMART" id="SM00387">
    <property type="entry name" value="HATPase_c"/>
    <property type="match status" value="1"/>
</dbReference>
<gene>
    <name evidence="9" type="ORF">JGI25_01328</name>
</gene>
<dbReference type="PANTHER" id="PTHR43547">
    <property type="entry name" value="TWO-COMPONENT HISTIDINE KINASE"/>
    <property type="match status" value="1"/>
</dbReference>
<dbReference type="SUPFAM" id="SSF55874">
    <property type="entry name" value="ATPase domain of HSP90 chaperone/DNA topoisomerase II/histidine kinase"/>
    <property type="match status" value="1"/>
</dbReference>
<dbReference type="Gene3D" id="3.30.450.40">
    <property type="match status" value="1"/>
</dbReference>
<keyword evidence="4" id="KW-0808">Transferase</keyword>
<evidence type="ECO:0000313" key="9">
    <source>
        <dbReference type="EMBL" id="CUT03968.1"/>
    </source>
</evidence>